<evidence type="ECO:0000256" key="1">
    <source>
        <dbReference type="ARBA" id="ARBA00004141"/>
    </source>
</evidence>
<organism evidence="6 7">
    <name type="scientific">Chlamydomonas incerta</name>
    <dbReference type="NCBI Taxonomy" id="51695"/>
    <lineage>
        <taxon>Eukaryota</taxon>
        <taxon>Viridiplantae</taxon>
        <taxon>Chlorophyta</taxon>
        <taxon>core chlorophytes</taxon>
        <taxon>Chlorophyceae</taxon>
        <taxon>CS clade</taxon>
        <taxon>Chlamydomonadales</taxon>
        <taxon>Chlamydomonadaceae</taxon>
        <taxon>Chlamydomonas</taxon>
    </lineage>
</organism>
<evidence type="ECO:0000256" key="5">
    <source>
        <dbReference type="RuleBase" id="RU000488"/>
    </source>
</evidence>
<keyword evidence="2 4" id="KW-0812">Transmembrane</keyword>
<dbReference type="PANTHER" id="PTHR47567">
    <property type="entry name" value="MITOCHONDRIAL SUBSTRATE/SOLUTE CARRIER"/>
    <property type="match status" value="1"/>
</dbReference>
<dbReference type="SUPFAM" id="SSF103506">
    <property type="entry name" value="Mitochondrial carrier"/>
    <property type="match status" value="1"/>
</dbReference>
<keyword evidence="7" id="KW-1185">Reference proteome</keyword>
<proteinExistence type="inferred from homology"/>
<keyword evidence="5" id="KW-0813">Transport</keyword>
<keyword evidence="3 4" id="KW-0472">Membrane</keyword>
<dbReference type="PROSITE" id="PS50920">
    <property type="entry name" value="SOLCAR"/>
    <property type="match status" value="1"/>
</dbReference>
<evidence type="ECO:0000313" key="7">
    <source>
        <dbReference type="Proteomes" id="UP000650467"/>
    </source>
</evidence>
<dbReference type="AlphaFoldDB" id="A0A835T421"/>
<evidence type="ECO:0000256" key="4">
    <source>
        <dbReference type="PROSITE-ProRule" id="PRU00282"/>
    </source>
</evidence>
<feature type="repeat" description="Solcar" evidence="4">
    <location>
        <begin position="211"/>
        <end position="292"/>
    </location>
</feature>
<dbReference type="EMBL" id="JAEHOC010000022">
    <property type="protein sequence ID" value="KAG2432075.1"/>
    <property type="molecule type" value="Genomic_DNA"/>
</dbReference>
<dbReference type="InterPro" id="IPR018108">
    <property type="entry name" value="MCP_transmembrane"/>
</dbReference>
<dbReference type="InterPro" id="IPR023395">
    <property type="entry name" value="MCP_dom_sf"/>
</dbReference>
<evidence type="ECO:0000313" key="6">
    <source>
        <dbReference type="EMBL" id="KAG2432075.1"/>
    </source>
</evidence>
<gene>
    <name evidence="6" type="ORF">HXX76_009002</name>
</gene>
<dbReference type="GO" id="GO:0016020">
    <property type="term" value="C:membrane"/>
    <property type="evidence" value="ECO:0007669"/>
    <property type="project" value="UniProtKB-SubCell"/>
</dbReference>
<evidence type="ECO:0000256" key="2">
    <source>
        <dbReference type="ARBA" id="ARBA00022692"/>
    </source>
</evidence>
<accession>A0A835T421</accession>
<comment type="subcellular location">
    <subcellularLocation>
        <location evidence="1">Membrane</location>
        <topology evidence="1">Multi-pass membrane protein</topology>
    </subcellularLocation>
</comment>
<comment type="similarity">
    <text evidence="5">Belongs to the mitochondrial carrier (TC 2.A.29) family.</text>
</comment>
<sequence>MAVPSPSSAMVFAAPPQFGFSQERGNEPFSIKKALKRTGSPAVVPMGTAPLTASTCSFTTGGNAVAGRKLASRRAMARSRLAAAPFASLSLAAVTMTPPAKQASGSVAPKKKKELSEILSVAGKKALSGGVPGMVAMGIQVLSLMWLRTTINYQYRYGTTTMEALKTLYSQGGIPRFYQGLLPALIQGPLSRFGDTAANTGVLALLEDVDMPVAMKTVAASLAAGLFRIVLMPVDACKTIMQVEGKNGFAALVNKVKVGGPTVLYHGALAASVATFVGHYPWFATYNSLNAWLPRYEDDLPRKLLRSAFIGFCSSFVSDCCSNSIRVIKTAKQTATVPMTYADVVKEVVKKDGVSGLFVRGLGTKIITNGMQGIMFSVMWRLGQDYWNKQAADKAAQEKADAEAAEKAAAAASKGKK</sequence>
<comment type="caution">
    <text evidence="6">The sequence shown here is derived from an EMBL/GenBank/DDBJ whole genome shotgun (WGS) entry which is preliminary data.</text>
</comment>
<reference evidence="6" key="1">
    <citation type="journal article" date="2020" name="bioRxiv">
        <title>Comparative genomics of Chlamydomonas.</title>
        <authorList>
            <person name="Craig R.J."/>
            <person name="Hasan A.R."/>
            <person name="Ness R.W."/>
            <person name="Keightley P.D."/>
        </authorList>
    </citation>
    <scope>NUCLEOTIDE SEQUENCE</scope>
    <source>
        <strain evidence="6">SAG 7.73</strain>
    </source>
</reference>
<dbReference type="Gene3D" id="1.50.40.10">
    <property type="entry name" value="Mitochondrial carrier domain"/>
    <property type="match status" value="1"/>
</dbReference>
<evidence type="ECO:0000256" key="3">
    <source>
        <dbReference type="ARBA" id="ARBA00023136"/>
    </source>
</evidence>
<dbReference type="PANTHER" id="PTHR47567:SF1">
    <property type="entry name" value="NAD-DEPENDENT EPIMERASE_DEHYDRATASE DOMAIN-CONTAINING PROTEIN"/>
    <property type="match status" value="1"/>
</dbReference>
<dbReference type="OrthoDB" id="409948at2759"/>
<dbReference type="Proteomes" id="UP000650467">
    <property type="component" value="Unassembled WGS sequence"/>
</dbReference>
<name>A0A835T421_CHLIN</name>
<evidence type="ECO:0008006" key="8">
    <source>
        <dbReference type="Google" id="ProtNLM"/>
    </source>
</evidence>
<protein>
    <recommendedName>
        <fullName evidence="8">Mitochondrial carrier protein</fullName>
    </recommendedName>
</protein>
<dbReference type="Pfam" id="PF00153">
    <property type="entry name" value="Mito_carr"/>
    <property type="match status" value="2"/>
</dbReference>